<dbReference type="GO" id="GO:0009228">
    <property type="term" value="P:thiamine biosynthetic process"/>
    <property type="evidence" value="ECO:0007669"/>
    <property type="project" value="UniProtKB-KW"/>
</dbReference>
<evidence type="ECO:0000313" key="14">
    <source>
        <dbReference type="EMBL" id="OBX48547.1"/>
    </source>
</evidence>
<dbReference type="Gene3D" id="3.20.20.70">
    <property type="entry name" value="Aldolase class I"/>
    <property type="match status" value="1"/>
</dbReference>
<keyword evidence="4 10" id="KW-0479">Metal-binding</keyword>
<accession>A0A1B8PHV1</accession>
<dbReference type="InterPro" id="IPR013785">
    <property type="entry name" value="Aldolase_TIM"/>
</dbReference>
<organism evidence="14 15">
    <name type="scientific">Haemophilus haemolyticus</name>
    <dbReference type="NCBI Taxonomy" id="726"/>
    <lineage>
        <taxon>Bacteria</taxon>
        <taxon>Pseudomonadati</taxon>
        <taxon>Pseudomonadota</taxon>
        <taxon>Gammaproteobacteria</taxon>
        <taxon>Pasteurellales</taxon>
        <taxon>Pasteurellaceae</taxon>
        <taxon>Haemophilus</taxon>
    </lineage>
</organism>
<dbReference type="CDD" id="cd00564">
    <property type="entry name" value="TMP_TenI"/>
    <property type="match status" value="1"/>
</dbReference>
<reference evidence="14 15" key="1">
    <citation type="submission" date="2016-06" db="EMBL/GenBank/DDBJ databases">
        <title>Draft genome of Haemophilus haemolyticus CCUG 24149.</title>
        <authorList>
            <person name="Engstrom-Jakobsson H."/>
            <person name="Salva-Serra F."/>
            <person name="Thorell K."/>
            <person name="Gonzales-Siles L."/>
            <person name="Karlsson R."/>
            <person name="Boulund F."/>
            <person name="Engstrand L."/>
            <person name="Kristiansson E."/>
            <person name="Moore E."/>
        </authorList>
    </citation>
    <scope>NUCLEOTIDE SEQUENCE [LARGE SCALE GENOMIC DNA]</scope>
    <source>
        <strain evidence="14 15">CCUG 24149</strain>
    </source>
</reference>
<dbReference type="PANTHER" id="PTHR20857:SF15">
    <property type="entry name" value="THIAMINE-PHOSPHATE SYNTHASE"/>
    <property type="match status" value="1"/>
</dbReference>
<dbReference type="EMBL" id="LZDL01000001">
    <property type="protein sequence ID" value="OBX48547.1"/>
    <property type="molecule type" value="Genomic_DNA"/>
</dbReference>
<feature type="binding site" evidence="10">
    <location>
        <position position="152"/>
    </location>
    <ligand>
        <name>4-amino-2-methyl-5-(diphosphooxymethyl)pyrimidine</name>
        <dbReference type="ChEBI" id="CHEBI:57841"/>
    </ligand>
</feature>
<comment type="caution">
    <text evidence="14">The sequence shown here is derived from an EMBL/GenBank/DDBJ whole genome shotgun (WGS) entry which is preliminary data.</text>
</comment>
<comment type="pathway">
    <text evidence="2 10 12">Cofactor biosynthesis; thiamine diphosphate biosynthesis; thiamine phosphate from 4-amino-2-methyl-5-diphosphomethylpyrimidine and 4-methyl-5-(2-phosphoethyl)-thiazole: step 1/1.</text>
</comment>
<evidence type="ECO:0000313" key="15">
    <source>
        <dbReference type="Proteomes" id="UP000092611"/>
    </source>
</evidence>
<dbReference type="InterPro" id="IPR036206">
    <property type="entry name" value="ThiamineP_synth_sf"/>
</dbReference>
<evidence type="ECO:0000256" key="10">
    <source>
        <dbReference type="HAMAP-Rule" id="MF_00097"/>
    </source>
</evidence>
<evidence type="ECO:0000256" key="1">
    <source>
        <dbReference type="ARBA" id="ARBA00003814"/>
    </source>
</evidence>
<keyword evidence="3 10" id="KW-0808">Transferase</keyword>
<feature type="binding site" evidence="10">
    <location>
        <position position="122"/>
    </location>
    <ligand>
        <name>4-amino-2-methyl-5-(diphosphooxymethyl)pyrimidine</name>
        <dbReference type="ChEBI" id="CHEBI:57841"/>
    </ligand>
</feature>
<feature type="binding site" evidence="10">
    <location>
        <position position="181"/>
    </location>
    <ligand>
        <name>2-[(2R,5Z)-2-carboxy-4-methylthiazol-5(2H)-ylidene]ethyl phosphate</name>
        <dbReference type="ChEBI" id="CHEBI:62899"/>
    </ligand>
</feature>
<feature type="binding site" evidence="10">
    <location>
        <position position="84"/>
    </location>
    <ligand>
        <name>Mg(2+)</name>
        <dbReference type="ChEBI" id="CHEBI:18420"/>
    </ligand>
</feature>
<feature type="binding site" evidence="10">
    <location>
        <begin position="149"/>
        <end position="151"/>
    </location>
    <ligand>
        <name>2-[(2R,5Z)-2-carboxy-4-methylthiazol-5(2H)-ylidene]ethyl phosphate</name>
        <dbReference type="ChEBI" id="CHEBI:62899"/>
    </ligand>
</feature>
<comment type="catalytic activity">
    <reaction evidence="7 10 11">
        <text>4-methyl-5-(2-phosphooxyethyl)-thiazole + 4-amino-2-methyl-5-(diphosphooxymethyl)pyrimidine + H(+) = thiamine phosphate + diphosphate</text>
        <dbReference type="Rhea" id="RHEA:22328"/>
        <dbReference type="ChEBI" id="CHEBI:15378"/>
        <dbReference type="ChEBI" id="CHEBI:33019"/>
        <dbReference type="ChEBI" id="CHEBI:37575"/>
        <dbReference type="ChEBI" id="CHEBI:57841"/>
        <dbReference type="ChEBI" id="CHEBI:58296"/>
        <dbReference type="EC" id="2.5.1.3"/>
    </reaction>
</comment>
<feature type="domain" description="Thiamine phosphate synthase/TenI" evidence="13">
    <location>
        <begin position="10"/>
        <end position="204"/>
    </location>
</feature>
<dbReference type="GO" id="GO:0004789">
    <property type="term" value="F:thiamine-phosphate diphosphorylase activity"/>
    <property type="evidence" value="ECO:0007669"/>
    <property type="project" value="UniProtKB-UniRule"/>
</dbReference>
<dbReference type="GO" id="GO:0009229">
    <property type="term" value="P:thiamine diphosphate biosynthetic process"/>
    <property type="evidence" value="ECO:0007669"/>
    <property type="project" value="UniProtKB-UniRule"/>
</dbReference>
<feature type="binding site" evidence="10">
    <location>
        <begin position="46"/>
        <end position="50"/>
    </location>
    <ligand>
        <name>4-amino-2-methyl-5-(diphosphooxymethyl)pyrimidine</name>
        <dbReference type="ChEBI" id="CHEBI:57841"/>
    </ligand>
</feature>
<comment type="catalytic activity">
    <reaction evidence="8 10 11">
        <text>2-(2-carboxy-4-methylthiazol-5-yl)ethyl phosphate + 4-amino-2-methyl-5-(diphosphooxymethyl)pyrimidine + 2 H(+) = thiamine phosphate + CO2 + diphosphate</text>
        <dbReference type="Rhea" id="RHEA:47848"/>
        <dbReference type="ChEBI" id="CHEBI:15378"/>
        <dbReference type="ChEBI" id="CHEBI:16526"/>
        <dbReference type="ChEBI" id="CHEBI:33019"/>
        <dbReference type="ChEBI" id="CHEBI:37575"/>
        <dbReference type="ChEBI" id="CHEBI:57841"/>
        <dbReference type="ChEBI" id="CHEBI:62890"/>
        <dbReference type="EC" id="2.5.1.3"/>
    </reaction>
</comment>
<name>A0A1B8PHV1_HAEHA</name>
<proteinExistence type="inferred from homology"/>
<evidence type="ECO:0000256" key="8">
    <source>
        <dbReference type="ARBA" id="ARBA00047851"/>
    </source>
</evidence>
<dbReference type="AlphaFoldDB" id="A0A1B8PHV1"/>
<evidence type="ECO:0000256" key="6">
    <source>
        <dbReference type="ARBA" id="ARBA00022977"/>
    </source>
</evidence>
<dbReference type="OrthoDB" id="9810880at2"/>
<dbReference type="RefSeq" id="WP_065245660.1">
    <property type="nucleotide sequence ID" value="NZ_LZDL01000001.1"/>
</dbReference>
<feature type="binding site" evidence="10">
    <location>
        <position position="83"/>
    </location>
    <ligand>
        <name>4-amino-2-methyl-5-(diphosphooxymethyl)pyrimidine</name>
        <dbReference type="ChEBI" id="CHEBI:57841"/>
    </ligand>
</feature>
<keyword evidence="6 10" id="KW-0784">Thiamine biosynthesis</keyword>
<feature type="binding site" evidence="10">
    <location>
        <position position="103"/>
    </location>
    <ligand>
        <name>Mg(2+)</name>
        <dbReference type="ChEBI" id="CHEBI:18420"/>
    </ligand>
</feature>
<dbReference type="HAMAP" id="MF_00097">
    <property type="entry name" value="TMP_synthase"/>
    <property type="match status" value="1"/>
</dbReference>
<dbReference type="Proteomes" id="UP000092611">
    <property type="component" value="Unassembled WGS sequence"/>
</dbReference>
<dbReference type="UniPathway" id="UPA00060">
    <property type="reaction ID" value="UER00141"/>
</dbReference>
<evidence type="ECO:0000256" key="3">
    <source>
        <dbReference type="ARBA" id="ARBA00022679"/>
    </source>
</evidence>
<dbReference type="Pfam" id="PF02581">
    <property type="entry name" value="TMP-TENI"/>
    <property type="match status" value="1"/>
</dbReference>
<sequence length="226" mass="24847">MKNIQEILPLYFVAGTQDCRHLGDNTADNLLSVLKQALEGVITCFQFRDKGKFSLENSPDEQRSLAISCRDLCHQYDVPFIVDDNVDLALEIEADGIHVGQSDTPVKTIRAKTNKPLIIGWSINRLDEAKIGEEIAEIDYFGVGPIFTTQSKENPSPTLGIEFIQTLRNEGITKPLVAIGGIKLEHVRTLRKYGADGVAVITAITQANDIKAATQALKEESNALNL</sequence>
<evidence type="ECO:0000256" key="4">
    <source>
        <dbReference type="ARBA" id="ARBA00022723"/>
    </source>
</evidence>
<evidence type="ECO:0000256" key="7">
    <source>
        <dbReference type="ARBA" id="ARBA00047334"/>
    </source>
</evidence>
<comment type="cofactor">
    <cofactor evidence="10">
        <name>Mg(2+)</name>
        <dbReference type="ChEBI" id="CHEBI:18420"/>
    </cofactor>
    <text evidence="10">Binds 1 Mg(2+) ion per subunit.</text>
</comment>
<dbReference type="InterPro" id="IPR022998">
    <property type="entry name" value="ThiamineP_synth_TenI"/>
</dbReference>
<feature type="binding site" evidence="10">
    <location>
        <begin position="201"/>
        <end position="202"/>
    </location>
    <ligand>
        <name>2-[(2R,5Z)-2-carboxy-4-methylthiazol-5(2H)-ylidene]ethyl phosphate</name>
        <dbReference type="ChEBI" id="CHEBI:62899"/>
    </ligand>
</feature>
<comment type="catalytic activity">
    <reaction evidence="9 10 11">
        <text>2-[(2R,5Z)-2-carboxy-4-methylthiazol-5(2H)-ylidene]ethyl phosphate + 4-amino-2-methyl-5-(diphosphooxymethyl)pyrimidine + 2 H(+) = thiamine phosphate + CO2 + diphosphate</text>
        <dbReference type="Rhea" id="RHEA:47844"/>
        <dbReference type="ChEBI" id="CHEBI:15378"/>
        <dbReference type="ChEBI" id="CHEBI:16526"/>
        <dbReference type="ChEBI" id="CHEBI:33019"/>
        <dbReference type="ChEBI" id="CHEBI:37575"/>
        <dbReference type="ChEBI" id="CHEBI:57841"/>
        <dbReference type="ChEBI" id="CHEBI:62899"/>
        <dbReference type="EC" id="2.5.1.3"/>
    </reaction>
</comment>
<evidence type="ECO:0000256" key="2">
    <source>
        <dbReference type="ARBA" id="ARBA00005165"/>
    </source>
</evidence>
<gene>
    <name evidence="10" type="primary">thiE</name>
    <name evidence="14" type="ORF">A9Z62_00655</name>
</gene>
<keyword evidence="5 10" id="KW-0460">Magnesium</keyword>
<evidence type="ECO:0000256" key="9">
    <source>
        <dbReference type="ARBA" id="ARBA00047883"/>
    </source>
</evidence>
<dbReference type="NCBIfam" id="TIGR00693">
    <property type="entry name" value="thiE"/>
    <property type="match status" value="1"/>
</dbReference>
<dbReference type="SUPFAM" id="SSF51391">
    <property type="entry name" value="Thiamin phosphate synthase"/>
    <property type="match status" value="1"/>
</dbReference>
<evidence type="ECO:0000259" key="13">
    <source>
        <dbReference type="Pfam" id="PF02581"/>
    </source>
</evidence>
<comment type="similarity">
    <text evidence="10 11">Belongs to the thiamine-phosphate synthase family.</text>
</comment>
<dbReference type="GO" id="GO:0005737">
    <property type="term" value="C:cytoplasm"/>
    <property type="evidence" value="ECO:0007669"/>
    <property type="project" value="TreeGrafter"/>
</dbReference>
<protein>
    <recommendedName>
        <fullName evidence="10">Thiamine-phosphate synthase</fullName>
        <shortName evidence="10">TP synthase</shortName>
        <shortName evidence="10">TPS</shortName>
        <ecNumber evidence="10">2.5.1.3</ecNumber>
    </recommendedName>
    <alternativeName>
        <fullName evidence="10">Thiamine-phosphate pyrophosphorylase</fullName>
        <shortName evidence="10">TMP pyrophosphorylase</shortName>
        <shortName evidence="10">TMP-PPase</shortName>
    </alternativeName>
</protein>
<dbReference type="FunFam" id="3.20.20.70:FF:000096">
    <property type="entry name" value="Thiamine-phosphate synthase"/>
    <property type="match status" value="1"/>
</dbReference>
<dbReference type="GO" id="GO:0000287">
    <property type="term" value="F:magnesium ion binding"/>
    <property type="evidence" value="ECO:0007669"/>
    <property type="project" value="UniProtKB-UniRule"/>
</dbReference>
<dbReference type="PANTHER" id="PTHR20857">
    <property type="entry name" value="THIAMINE-PHOSPHATE PYROPHOSPHORYLASE"/>
    <property type="match status" value="1"/>
</dbReference>
<comment type="function">
    <text evidence="1 10">Condenses 4-methyl-5-(beta-hydroxyethyl)thiazole monophosphate (THZ-P) and 2-methyl-4-amino-5-hydroxymethyl pyrimidine pyrophosphate (HMP-PP) to form thiamine monophosphate (TMP).</text>
</comment>
<dbReference type="InterPro" id="IPR034291">
    <property type="entry name" value="TMP_synthase"/>
</dbReference>
<evidence type="ECO:0000256" key="5">
    <source>
        <dbReference type="ARBA" id="ARBA00022842"/>
    </source>
</evidence>
<evidence type="ECO:0000256" key="11">
    <source>
        <dbReference type="RuleBase" id="RU003826"/>
    </source>
</evidence>
<evidence type="ECO:0000256" key="12">
    <source>
        <dbReference type="RuleBase" id="RU004253"/>
    </source>
</evidence>
<dbReference type="EC" id="2.5.1.3" evidence="10"/>